<evidence type="ECO:0000313" key="3">
    <source>
        <dbReference type="Proteomes" id="UP000179807"/>
    </source>
</evidence>
<dbReference type="RefSeq" id="XP_068350649.1">
    <property type="nucleotide sequence ID" value="XM_068510723.1"/>
</dbReference>
<protein>
    <submittedName>
        <fullName evidence="2">Uncharacterized protein</fullName>
    </submittedName>
</protein>
<keyword evidence="3" id="KW-1185">Reference proteome</keyword>
<dbReference type="GeneID" id="94845427"/>
<comment type="caution">
    <text evidence="2">The sequence shown here is derived from an EMBL/GenBank/DDBJ whole genome shotgun (WGS) entry which is preliminary data.</text>
</comment>
<feature type="transmembrane region" description="Helical" evidence="1">
    <location>
        <begin position="12"/>
        <end position="30"/>
    </location>
</feature>
<name>A0A1J4JEH6_9EUKA</name>
<organism evidence="2 3">
    <name type="scientific">Tritrichomonas foetus</name>
    <dbReference type="NCBI Taxonomy" id="1144522"/>
    <lineage>
        <taxon>Eukaryota</taxon>
        <taxon>Metamonada</taxon>
        <taxon>Parabasalia</taxon>
        <taxon>Tritrichomonadida</taxon>
        <taxon>Tritrichomonadidae</taxon>
        <taxon>Tritrichomonas</taxon>
    </lineage>
</organism>
<proteinExistence type="predicted"/>
<dbReference type="Proteomes" id="UP000179807">
    <property type="component" value="Unassembled WGS sequence"/>
</dbReference>
<dbReference type="AlphaFoldDB" id="A0A1J4JEH6"/>
<reference evidence="2" key="1">
    <citation type="submission" date="2016-10" db="EMBL/GenBank/DDBJ databases">
        <authorList>
            <person name="Benchimol M."/>
            <person name="Almeida L.G."/>
            <person name="Vasconcelos A.T."/>
            <person name="Perreira-Neves A."/>
            <person name="Rosa I.A."/>
            <person name="Tasca T."/>
            <person name="Bogo M.R."/>
            <person name="de Souza W."/>
        </authorList>
    </citation>
    <scope>NUCLEOTIDE SEQUENCE [LARGE SCALE GENOMIC DNA]</scope>
    <source>
        <strain evidence="2">K</strain>
    </source>
</reference>
<gene>
    <name evidence="2" type="ORF">TRFO_36268</name>
</gene>
<keyword evidence="1" id="KW-0472">Membrane</keyword>
<dbReference type="EMBL" id="MLAK01001111">
    <property type="protein sequence ID" value="OHS97512.1"/>
    <property type="molecule type" value="Genomic_DNA"/>
</dbReference>
<sequence>MEVIFIRLFKKLNISYFIILLVFLFFSMSLSTQTHNYSMNEDAIAEILINERQKYSLPHLELSPGNDSHNRQIGMCKSDYGHSCKPHVHLSINNVELNIPMKKKRRHTASNITLLRRNRKLSDIDAPTPEFMNKARRILHSRQSMGKKAFSETMLVPVCETKQSSTNVITISSHARH</sequence>
<evidence type="ECO:0000313" key="2">
    <source>
        <dbReference type="EMBL" id="OHS97512.1"/>
    </source>
</evidence>
<evidence type="ECO:0000256" key="1">
    <source>
        <dbReference type="SAM" id="Phobius"/>
    </source>
</evidence>
<keyword evidence="1" id="KW-1133">Transmembrane helix</keyword>
<accession>A0A1J4JEH6</accession>
<keyword evidence="1" id="KW-0812">Transmembrane</keyword>
<dbReference type="VEuPathDB" id="TrichDB:TRFO_36268"/>